<gene>
    <name evidence="2" type="ORF">PSFLO_02683</name>
</gene>
<feature type="compositionally biased region" description="Polar residues" evidence="1">
    <location>
        <begin position="63"/>
        <end position="78"/>
    </location>
</feature>
<feature type="region of interest" description="Disordered" evidence="1">
    <location>
        <begin position="48"/>
        <end position="101"/>
    </location>
</feature>
<dbReference type="EMBL" id="OOIP01000006">
    <property type="protein sequence ID" value="SPO37211.1"/>
    <property type="molecule type" value="Genomic_DNA"/>
</dbReference>
<evidence type="ECO:0000256" key="1">
    <source>
        <dbReference type="SAM" id="MobiDB-lite"/>
    </source>
</evidence>
<dbReference type="OrthoDB" id="2552978at2759"/>
<feature type="compositionally biased region" description="Basic residues" evidence="1">
    <location>
        <begin position="466"/>
        <end position="476"/>
    </location>
</feature>
<name>A0A5C3F1Q2_9BASI</name>
<feature type="compositionally biased region" description="Acidic residues" evidence="1">
    <location>
        <begin position="381"/>
        <end position="391"/>
    </location>
</feature>
<organism evidence="2 3">
    <name type="scientific">Pseudozyma flocculosa</name>
    <dbReference type="NCBI Taxonomy" id="84751"/>
    <lineage>
        <taxon>Eukaryota</taxon>
        <taxon>Fungi</taxon>
        <taxon>Dikarya</taxon>
        <taxon>Basidiomycota</taxon>
        <taxon>Ustilaginomycotina</taxon>
        <taxon>Ustilaginomycetes</taxon>
        <taxon>Ustilaginales</taxon>
        <taxon>Ustilaginaceae</taxon>
        <taxon>Pseudozyma</taxon>
    </lineage>
</organism>
<protein>
    <recommendedName>
        <fullName evidence="4">SURP motif domain-containing protein</fullName>
    </recommendedName>
</protein>
<proteinExistence type="predicted"/>
<evidence type="ECO:0000313" key="2">
    <source>
        <dbReference type="EMBL" id="SPO37211.1"/>
    </source>
</evidence>
<dbReference type="Proteomes" id="UP000323386">
    <property type="component" value="Unassembled WGS sequence"/>
</dbReference>
<reference evidence="2 3" key="1">
    <citation type="submission" date="2018-03" db="EMBL/GenBank/DDBJ databases">
        <authorList>
            <person name="Guldener U."/>
        </authorList>
    </citation>
    <scope>NUCLEOTIDE SEQUENCE [LARGE SCALE GENOMIC DNA]</scope>
    <source>
        <strain evidence="2 3">DAOM196992</strain>
    </source>
</reference>
<feature type="compositionally biased region" description="Basic and acidic residues" evidence="1">
    <location>
        <begin position="452"/>
        <end position="465"/>
    </location>
</feature>
<sequence>MHFSPTIPPANDNGTNDHLDPVLLPRAYELSLNHDDHLRRRLHYDPRLHPAFSSSSSATTTTRLNSAGGQDGSNSTSFRLGDDRPSSVAQDSLFAGRDDGQATHRSTRLVAFTAPDATQQDRLHKIWTDSAVDPRLCPSAPSDLLIATSRGTALTLSGLCAIIPLAGHRFDVIHLLSSLPAKPKRTTVPSRTASTSSPPSDDDSDGFSDLPSDSDDLFFLTSSEAADYLRDKKRNRLEDERQKRIAAILALEQGDQADPALTADAATEAQAGFPDQTQYELMQRTAKVLLQSTNPTVLEMKILANHGSDPRFAFLRKGTKQLYPDVWKRLRSGSKECERPYDNVRREFEGAANSPGDEAQPAAASTSFAVGMGASLVAYDSDSESEDDDGDEGKGDASQIKAVASTDSAASQPKDTADDAQLQGQNHHGDDGNNGGGKPPVAPTSDDQATNELKRKERLERAREWAKRRRAEKAAM</sequence>
<accession>A0A5C3F1Q2</accession>
<evidence type="ECO:0008006" key="4">
    <source>
        <dbReference type="Google" id="ProtNLM"/>
    </source>
</evidence>
<feature type="region of interest" description="Disordered" evidence="1">
    <location>
        <begin position="378"/>
        <end position="476"/>
    </location>
</feature>
<feature type="region of interest" description="Disordered" evidence="1">
    <location>
        <begin position="182"/>
        <end position="208"/>
    </location>
</feature>
<feature type="compositionally biased region" description="Low complexity" evidence="1">
    <location>
        <begin position="53"/>
        <end position="62"/>
    </location>
</feature>
<evidence type="ECO:0000313" key="3">
    <source>
        <dbReference type="Proteomes" id="UP000323386"/>
    </source>
</evidence>
<feature type="compositionally biased region" description="Polar residues" evidence="1">
    <location>
        <begin position="405"/>
        <end position="414"/>
    </location>
</feature>
<keyword evidence="3" id="KW-1185">Reference proteome</keyword>
<dbReference type="AlphaFoldDB" id="A0A5C3F1Q2"/>